<evidence type="ECO:0000256" key="1">
    <source>
        <dbReference type="SAM" id="Phobius"/>
    </source>
</evidence>
<dbReference type="AlphaFoldDB" id="A0A8K0AGJ9"/>
<evidence type="ECO:0000313" key="3">
    <source>
        <dbReference type="Proteomes" id="UP000799049"/>
    </source>
</evidence>
<reference evidence="2" key="1">
    <citation type="submission" date="2019-09" db="EMBL/GenBank/DDBJ databases">
        <title>The Mitochondrial Proteome of the Jakobid, Andalucia godoyi, a Protist With the Most Gene-Rich and Bacteria-Like Mitochondrial Genome.</title>
        <authorList>
            <person name="Gray M.W."/>
            <person name="Burger G."/>
            <person name="Derelle R."/>
            <person name="Klimes V."/>
            <person name="Leger M."/>
            <person name="Sarrasin M."/>
            <person name="Vlcek C."/>
            <person name="Roger A.J."/>
            <person name="Elias M."/>
            <person name="Lang B.F."/>
        </authorList>
    </citation>
    <scope>NUCLEOTIDE SEQUENCE</scope>
    <source>
        <strain evidence="2">And28</strain>
    </source>
</reference>
<sequence>MRECASPNVRRWLWPWSSWLRVVRGRNRDSGSLFFTAAGTLGFLVMVAVAVLWFGGAGENEAGVEMGPMDVYREARLPQSYFEGCDNATTAVAEVVGALEETHARLVERVARIHARFWRIEDFIDRRIPDEYFNTDHRAHWASRASASLPRLAIVSTVTPVLMSGHELEQTTMNCYAAHHGYSFYPETVVLQRDRPLATGRFRGLQKYLPHFQWVVHISHDITVVNRSKKIEPFLDDGFDVVLTRKSGNRNRGATAIETTTFSTDLIMVRNSAGGRQFVSDLMALSDDGRRGMRADEGDLHEALLRLLFSKHDYEHCAHPHIQFRSQHHHDHNDDDDDDDDDDAFDAWMAMIRQSPCASLFTQSEWNSGPVRIKMLDAAMMVRDPIECVSSRPKAPAPLKFLRCSDFFIHRCTEHLTTDDMYCLPVKNDGVSRPDLFLSEADSAQYAAQLGYDSYIGCSGINLA</sequence>
<organism evidence="2 3">
    <name type="scientific">Andalucia godoyi</name>
    <name type="common">Flagellate</name>
    <dbReference type="NCBI Taxonomy" id="505711"/>
    <lineage>
        <taxon>Eukaryota</taxon>
        <taxon>Discoba</taxon>
        <taxon>Jakobida</taxon>
        <taxon>Andalucina</taxon>
        <taxon>Andaluciidae</taxon>
        <taxon>Andalucia</taxon>
    </lineage>
</organism>
<evidence type="ECO:0000313" key="2">
    <source>
        <dbReference type="EMBL" id="KAF0852143.1"/>
    </source>
</evidence>
<dbReference type="InterPro" id="IPR004988">
    <property type="entry name" value="DUF273"/>
</dbReference>
<dbReference type="Pfam" id="PF03314">
    <property type="entry name" value="DUF273"/>
    <property type="match status" value="1"/>
</dbReference>
<accession>A0A8K0AGJ9</accession>
<keyword evidence="3" id="KW-1185">Reference proteome</keyword>
<dbReference type="OrthoDB" id="205108at2759"/>
<proteinExistence type="predicted"/>
<keyword evidence="1" id="KW-0812">Transmembrane</keyword>
<dbReference type="InterPro" id="IPR029044">
    <property type="entry name" value="Nucleotide-diphossugar_trans"/>
</dbReference>
<protein>
    <submittedName>
        <fullName evidence="2">Mitochondrial DUF273 domain-containing protein</fullName>
    </submittedName>
</protein>
<keyword evidence="1" id="KW-0472">Membrane</keyword>
<name>A0A8K0AGJ9_ANDGO</name>
<dbReference type="Proteomes" id="UP000799049">
    <property type="component" value="Unassembled WGS sequence"/>
</dbReference>
<dbReference type="Gene3D" id="3.90.550.10">
    <property type="entry name" value="Spore Coat Polysaccharide Biosynthesis Protein SpsA, Chain A"/>
    <property type="match status" value="1"/>
</dbReference>
<dbReference type="EMBL" id="VRVR01000062">
    <property type="protein sequence ID" value="KAF0852143.1"/>
    <property type="molecule type" value="Genomic_DNA"/>
</dbReference>
<gene>
    <name evidence="2" type="ORF">ANDGO_00467</name>
</gene>
<comment type="caution">
    <text evidence="2">The sequence shown here is derived from an EMBL/GenBank/DDBJ whole genome shotgun (WGS) entry which is preliminary data.</text>
</comment>
<feature type="transmembrane region" description="Helical" evidence="1">
    <location>
        <begin position="33"/>
        <end position="54"/>
    </location>
</feature>
<keyword evidence="1" id="KW-1133">Transmembrane helix</keyword>